<organism evidence="1 2">
    <name type="scientific">Cetraspora pellucida</name>
    <dbReference type="NCBI Taxonomy" id="1433469"/>
    <lineage>
        <taxon>Eukaryota</taxon>
        <taxon>Fungi</taxon>
        <taxon>Fungi incertae sedis</taxon>
        <taxon>Mucoromycota</taxon>
        <taxon>Glomeromycotina</taxon>
        <taxon>Glomeromycetes</taxon>
        <taxon>Diversisporales</taxon>
        <taxon>Gigasporaceae</taxon>
        <taxon>Cetraspora</taxon>
    </lineage>
</organism>
<feature type="non-terminal residue" evidence="1">
    <location>
        <position position="1"/>
    </location>
</feature>
<gene>
    <name evidence="1" type="ORF">CPELLU_LOCUS21563</name>
</gene>
<proteinExistence type="predicted"/>
<evidence type="ECO:0000313" key="1">
    <source>
        <dbReference type="EMBL" id="CAG8837478.1"/>
    </source>
</evidence>
<sequence length="176" mass="19554">EPLKSDGDYEYSYVEFAKPAIPLWTHSRYRTRTHLCNNMEQHLPDAVFLAPKFRTVKNGVWTDTNSAANSTNNTGATSYTVGSSLYPDDQKKLRFSGINGCPETSTALSPIFHSKSTRAYQSKTSLFFPLIINDSEHKNYAICAGKMVTVDHGKSHVAEHVTCLIRPPNAINNVGD</sequence>
<dbReference type="OrthoDB" id="28053at2759"/>
<feature type="non-terminal residue" evidence="1">
    <location>
        <position position="176"/>
    </location>
</feature>
<dbReference type="Proteomes" id="UP000789759">
    <property type="component" value="Unassembled WGS sequence"/>
</dbReference>
<dbReference type="EMBL" id="CAJVQA010081596">
    <property type="protein sequence ID" value="CAG8837478.1"/>
    <property type="molecule type" value="Genomic_DNA"/>
</dbReference>
<name>A0A9N9KL99_9GLOM</name>
<comment type="caution">
    <text evidence="1">The sequence shown here is derived from an EMBL/GenBank/DDBJ whole genome shotgun (WGS) entry which is preliminary data.</text>
</comment>
<keyword evidence="2" id="KW-1185">Reference proteome</keyword>
<protein>
    <submittedName>
        <fullName evidence="1">7325_t:CDS:1</fullName>
    </submittedName>
</protein>
<reference evidence="1" key="1">
    <citation type="submission" date="2021-06" db="EMBL/GenBank/DDBJ databases">
        <authorList>
            <person name="Kallberg Y."/>
            <person name="Tangrot J."/>
            <person name="Rosling A."/>
        </authorList>
    </citation>
    <scope>NUCLEOTIDE SEQUENCE</scope>
    <source>
        <strain evidence="1">FL966</strain>
    </source>
</reference>
<evidence type="ECO:0000313" key="2">
    <source>
        <dbReference type="Proteomes" id="UP000789759"/>
    </source>
</evidence>
<dbReference type="AlphaFoldDB" id="A0A9N9KL99"/>
<accession>A0A9N9KL99</accession>